<keyword evidence="10" id="KW-1185">Reference proteome</keyword>
<comment type="similarity">
    <text evidence="2">Belongs to the major facilitator superfamily.</text>
</comment>
<dbReference type="OrthoDB" id="424834at2759"/>
<dbReference type="Gene3D" id="1.20.1250.20">
    <property type="entry name" value="MFS general substrate transporter like domains"/>
    <property type="match status" value="1"/>
</dbReference>
<dbReference type="InterPro" id="IPR052187">
    <property type="entry name" value="MFSD1"/>
</dbReference>
<dbReference type="SUPFAM" id="SSF103473">
    <property type="entry name" value="MFS general substrate transporter"/>
    <property type="match status" value="1"/>
</dbReference>
<sequence>MYFLTSFFFSLGGESLTLVQNIYLVKWFSGKELNFVFGFALSFGRVGSTITLNIMRPIYALIDQYIHGHVCLGMTMFVAAAFAFLSWMCSLVLVTCDRQRKRHKTAALMLAIDEDISESSEESEKVRCSDILHLSPKLWLLCFICVTYYTSIFPFVSNALISIALVVHVLFAFTFVIPYVIVVLSGISYSLLASSLWPCISYVAASKVLATAYGLISSVQNLGLALVYLYIGSLVDRHGYFLLELHFLILLSGKYYSTFFNLFHSYPFSFFLIDFGAVYDRHIDR</sequence>
<proteinExistence type="inferred from homology"/>
<reference evidence="9 10" key="2">
    <citation type="submission" date="2018-11" db="EMBL/GenBank/DDBJ databases">
        <authorList>
            <consortium name="Pathogen Informatics"/>
        </authorList>
    </citation>
    <scope>NUCLEOTIDE SEQUENCE [LARGE SCALE GENOMIC DNA]</scope>
</reference>
<feature type="transmembrane region" description="Helical" evidence="8">
    <location>
        <begin position="262"/>
        <end position="279"/>
    </location>
</feature>
<evidence type="ECO:0000256" key="3">
    <source>
        <dbReference type="ARBA" id="ARBA00022448"/>
    </source>
</evidence>
<evidence type="ECO:0000256" key="2">
    <source>
        <dbReference type="ARBA" id="ARBA00008335"/>
    </source>
</evidence>
<dbReference type="GO" id="GO:0005765">
    <property type="term" value="C:lysosomal membrane"/>
    <property type="evidence" value="ECO:0007669"/>
    <property type="project" value="UniProtKB-SubCell"/>
</dbReference>
<accession>A0A183IL99</accession>
<dbReference type="PANTHER" id="PTHR23512">
    <property type="entry name" value="MAJOR FACILITATOR SUPERFAMILY DOMAIN-CONTAINING PROTEIN 1"/>
    <property type="match status" value="1"/>
</dbReference>
<name>A0A183IL99_9BILA</name>
<feature type="transmembrane region" description="Helical" evidence="8">
    <location>
        <begin position="163"/>
        <end position="192"/>
    </location>
</feature>
<keyword evidence="3" id="KW-0813">Transport</keyword>
<dbReference type="PANTHER" id="PTHR23512:SF3">
    <property type="entry name" value="MAJOR FACILITATOR SUPERFAMILY DOMAIN-CONTAINING PROTEIN 1"/>
    <property type="match status" value="1"/>
</dbReference>
<organism evidence="11">
    <name type="scientific">Soboliphyme baturini</name>
    <dbReference type="NCBI Taxonomy" id="241478"/>
    <lineage>
        <taxon>Eukaryota</taxon>
        <taxon>Metazoa</taxon>
        <taxon>Ecdysozoa</taxon>
        <taxon>Nematoda</taxon>
        <taxon>Enoplea</taxon>
        <taxon>Dorylaimia</taxon>
        <taxon>Dioctophymatida</taxon>
        <taxon>Dioctophymatoidea</taxon>
        <taxon>Soboliphymatidae</taxon>
        <taxon>Soboliphyme</taxon>
    </lineage>
</organism>
<reference evidence="11" key="1">
    <citation type="submission" date="2016-06" db="UniProtKB">
        <authorList>
            <consortium name="WormBaseParasite"/>
        </authorList>
    </citation>
    <scope>IDENTIFICATION</scope>
</reference>
<feature type="transmembrane region" description="Helical" evidence="8">
    <location>
        <begin position="212"/>
        <end position="231"/>
    </location>
</feature>
<dbReference type="Proteomes" id="UP000270296">
    <property type="component" value="Unassembled WGS sequence"/>
</dbReference>
<evidence type="ECO:0000256" key="5">
    <source>
        <dbReference type="ARBA" id="ARBA00022989"/>
    </source>
</evidence>
<keyword evidence="6 8" id="KW-0472">Membrane</keyword>
<feature type="transmembrane region" description="Helical" evidence="8">
    <location>
        <begin position="35"/>
        <end position="54"/>
    </location>
</feature>
<evidence type="ECO:0000256" key="7">
    <source>
        <dbReference type="ARBA" id="ARBA00023228"/>
    </source>
</evidence>
<gene>
    <name evidence="9" type="ORF">SBAD_LOCUS4395</name>
</gene>
<evidence type="ECO:0000256" key="8">
    <source>
        <dbReference type="SAM" id="Phobius"/>
    </source>
</evidence>
<comment type="subcellular location">
    <subcellularLocation>
        <location evidence="1">Lysosome membrane</location>
        <topology evidence="1">Multi-pass membrane protein</topology>
    </subcellularLocation>
</comment>
<dbReference type="AlphaFoldDB" id="A0A183IL99"/>
<keyword evidence="5 8" id="KW-1133">Transmembrane helix</keyword>
<keyword evidence="4 8" id="KW-0812">Transmembrane</keyword>
<protein>
    <submittedName>
        <fullName evidence="11">MFS_1_like domain-containing protein</fullName>
    </submittedName>
</protein>
<evidence type="ECO:0000256" key="6">
    <source>
        <dbReference type="ARBA" id="ARBA00023136"/>
    </source>
</evidence>
<evidence type="ECO:0000256" key="4">
    <source>
        <dbReference type="ARBA" id="ARBA00022692"/>
    </source>
</evidence>
<dbReference type="InterPro" id="IPR036259">
    <property type="entry name" value="MFS_trans_sf"/>
</dbReference>
<evidence type="ECO:0000313" key="11">
    <source>
        <dbReference type="WBParaSite" id="SBAD_0000458501-mRNA-1"/>
    </source>
</evidence>
<feature type="transmembrane region" description="Helical" evidence="8">
    <location>
        <begin position="138"/>
        <end position="156"/>
    </location>
</feature>
<evidence type="ECO:0000313" key="9">
    <source>
        <dbReference type="EMBL" id="VDP04237.1"/>
    </source>
</evidence>
<feature type="transmembrane region" description="Helical" evidence="8">
    <location>
        <begin position="66"/>
        <end position="94"/>
    </location>
</feature>
<dbReference type="EMBL" id="UZAM01008293">
    <property type="protein sequence ID" value="VDP04237.1"/>
    <property type="molecule type" value="Genomic_DNA"/>
</dbReference>
<keyword evidence="7" id="KW-0458">Lysosome</keyword>
<dbReference type="WBParaSite" id="SBAD_0000458501-mRNA-1">
    <property type="protein sequence ID" value="SBAD_0000458501-mRNA-1"/>
    <property type="gene ID" value="SBAD_0000458501"/>
</dbReference>
<evidence type="ECO:0000313" key="10">
    <source>
        <dbReference type="Proteomes" id="UP000270296"/>
    </source>
</evidence>
<evidence type="ECO:0000256" key="1">
    <source>
        <dbReference type="ARBA" id="ARBA00004155"/>
    </source>
</evidence>